<dbReference type="SUPFAM" id="SSF56672">
    <property type="entry name" value="DNA/RNA polymerases"/>
    <property type="match status" value="1"/>
</dbReference>
<reference evidence="3 4" key="1">
    <citation type="journal article" date="2019" name="Sci. Rep.">
        <title>Orb-weaving spider Araneus ventricosus genome elucidates the spidroin gene catalogue.</title>
        <authorList>
            <person name="Kono N."/>
            <person name="Nakamura H."/>
            <person name="Ohtoshi R."/>
            <person name="Moran D.A.P."/>
            <person name="Shinohara A."/>
            <person name="Yoshida Y."/>
            <person name="Fujiwara M."/>
            <person name="Mori M."/>
            <person name="Tomita M."/>
            <person name="Arakawa K."/>
        </authorList>
    </citation>
    <scope>NUCLEOTIDE SEQUENCE [LARGE SCALE GENOMIC DNA]</scope>
</reference>
<comment type="caution">
    <text evidence="3">The sequence shown here is derived from an EMBL/GenBank/DDBJ whole genome shotgun (WGS) entry which is preliminary data.</text>
</comment>
<dbReference type="Pfam" id="PF07727">
    <property type="entry name" value="RVT_2"/>
    <property type="match status" value="1"/>
</dbReference>
<dbReference type="OrthoDB" id="2012657at2759"/>
<proteinExistence type="predicted"/>
<evidence type="ECO:0000256" key="1">
    <source>
        <dbReference type="SAM" id="SignalP"/>
    </source>
</evidence>
<organism evidence="3 4">
    <name type="scientific">Araneus ventricosus</name>
    <name type="common">Orbweaver spider</name>
    <name type="synonym">Epeira ventricosa</name>
    <dbReference type="NCBI Taxonomy" id="182803"/>
    <lineage>
        <taxon>Eukaryota</taxon>
        <taxon>Metazoa</taxon>
        <taxon>Ecdysozoa</taxon>
        <taxon>Arthropoda</taxon>
        <taxon>Chelicerata</taxon>
        <taxon>Arachnida</taxon>
        <taxon>Araneae</taxon>
        <taxon>Araneomorphae</taxon>
        <taxon>Entelegynae</taxon>
        <taxon>Araneoidea</taxon>
        <taxon>Araneidae</taxon>
        <taxon>Araneus</taxon>
    </lineage>
</organism>
<protein>
    <submittedName>
        <fullName evidence="3">Retrovirus-related Pol polyprotein from transposon TNT 1-94</fullName>
    </submittedName>
</protein>
<evidence type="ECO:0000313" key="4">
    <source>
        <dbReference type="Proteomes" id="UP000499080"/>
    </source>
</evidence>
<dbReference type="Proteomes" id="UP000499080">
    <property type="component" value="Unassembled WGS sequence"/>
</dbReference>
<feature type="chain" id="PRO_5021442177" evidence="1">
    <location>
        <begin position="19"/>
        <end position="243"/>
    </location>
</feature>
<feature type="domain" description="Reverse transcriptase Ty1/copia-type" evidence="2">
    <location>
        <begin position="3"/>
        <end position="181"/>
    </location>
</feature>
<evidence type="ECO:0000313" key="3">
    <source>
        <dbReference type="EMBL" id="GBL95733.1"/>
    </source>
</evidence>
<feature type="signal peptide" evidence="1">
    <location>
        <begin position="1"/>
        <end position="18"/>
    </location>
</feature>
<feature type="non-terminal residue" evidence="3">
    <location>
        <position position="243"/>
    </location>
</feature>
<name>A0A4Y2BUW7_ARAVE</name>
<keyword evidence="1" id="KW-0732">Signal</keyword>
<dbReference type="InterPro" id="IPR043502">
    <property type="entry name" value="DNA/RNA_pol_sf"/>
</dbReference>
<dbReference type="EMBL" id="BGPR01084517">
    <property type="protein sequence ID" value="GBL95733.1"/>
    <property type="molecule type" value="Genomic_DNA"/>
</dbReference>
<dbReference type="AlphaFoldDB" id="A0A4Y2BUW7"/>
<keyword evidence="4" id="KW-1185">Reference proteome</keyword>
<dbReference type="GO" id="GO:0071897">
    <property type="term" value="P:DNA biosynthetic process"/>
    <property type="evidence" value="ECO:0007669"/>
    <property type="project" value="UniProtKB-ARBA"/>
</dbReference>
<sequence length="243" mass="27835">MPSLRLVLVLILQEDSYSYVMDVKTAFLNEDLDEVVYMNQPQGYDDGTGKVCKLHKSLYGLKQAPRQLFHKFQQFMSKVKFQQSASDPSIFIRKEKGRKKIICLYVDDLLIAGSDPYEVKTVINLLQNEFEMSKSAPATEFLGIRLVFTPTEMKLDQEEYIDKMLKRFNMSDYKPCSTPLEPKCTSADFSNSELFEGPFRELIGSLLYLPVTNRPGILFSVNCLSQLQEKPTVAAWTGLKRIL</sequence>
<gene>
    <name evidence="3" type="primary">POLX_2007</name>
    <name evidence="3" type="ORF">AVEN_93248_1</name>
</gene>
<accession>A0A4Y2BUW7</accession>
<dbReference type="InterPro" id="IPR013103">
    <property type="entry name" value="RVT_2"/>
</dbReference>
<evidence type="ECO:0000259" key="2">
    <source>
        <dbReference type="Pfam" id="PF07727"/>
    </source>
</evidence>